<proteinExistence type="predicted"/>
<protein>
    <recommendedName>
        <fullName evidence="3">Ig-like domain-containing protein</fullName>
    </recommendedName>
</protein>
<dbReference type="InterPro" id="IPR028994">
    <property type="entry name" value="Integrin_alpha_N"/>
</dbReference>
<keyword evidence="2" id="KW-1185">Reference proteome</keyword>
<gene>
    <name evidence="1" type="ORF">GCM10011506_33640</name>
</gene>
<sequence length="2028" mass="218291">MKKILLLHILTLFSIGYLKSQEICNDGIDNDGDGFIDCFDGDCSENSDCDGFYLGNDASCEAKPSDFPVFSLQLGYQSVDYAANNLSRIAIGDLDRDGIPEILSQNQNGNRIFLLNGDDATIKYEATINKPEWRASMANVQDDNCGEVFVVYNDGGYRISSYDCTLNHIWTSEKLPNDPMFISHADFDHDGNPELYYKDEIRDAVTGTRIIKNSGTSWNNIPGGPVAVDILGDDKLELVLGNKIYAVNLGNRSQDAGSLTLLKTMPSSYQNKNGGYASGQSATTSIADYNLDGNLDVILTGANSGNVSTVFFWDVFNNTVKTFSDPFGGGSYQYGWKRGMGRVNIADLDGDGQLNAAFVSGKYLYALDENWDLLWRESVNEETSGITGCTLFDFNGDGQSEVVYRDEDYLYIINGNNGSVNTQIHCRSRTSVEYPIVADVDADGSTEICIVCTSEDYRTGTPGRDLGTNDPSEVRIYKSAGEPWVPARRLWNQHGYFNVNINDDLSVPINQQKHHLVWSNGTCAAGAVRPLNSFLNQSPFLSSDGCPTYASPDLNIIESTFTVSPPTCPDENFTVSFDFENIGDVPLSGEVPVTFYDGDPLVAGTNKLNTVLITLNRFAVGSVGSAVDLIVNGTGGQFTLFASLNDNGSSTPTPITLPNTNFLECDYANNIVSAAVNPVPFALSAETTNNITCSASTVAPNGSARAFRLLGTTEETAAYDFYWFNGTTVDSTPDYTGAIYTGLSAGTYTVFASNKLVGCTSDTVQVEVKDSIRTINANITVERGNSNCESPNGKLKVSVNGGEPVGKFTYEWYEGNTVGGGLQISNSQVANGLKAVTYSVLVTEKATGCQTIASEVVPDSTSIPVVTALATDIACSDLNSGSLSASVDGVTAGYTFEWFRGVSEKPTPDFTGSTVNNLPKGTYVVKAINDVSKCESLLDTVVINQTLAPVINSISSTEDNSCDRNTPNGTVTVSIAGNPSEHTMEWFKGANTLAINRVGNGLSLGNLEGASEYTVKVTNNITGCFVTERVNVIRKIVVPEVSLISDPVTACSPYNGRIEATVDVDTESDYTFSWYIGKQAKATPDFSETGNVLDNLEPGFYTVQAFHNTRRCLADEVFIEVIDQAIVAIIQNESVITLPNTCSSNDGVLEVSVNSPNNTSGFLLEWYNGTLTTGTPFFTETGVKVSRAANLVSGIYTVVATDLDNGCSNSQVFNLPYADSHLLKTTSVVNNTNCMPDDEGEITVDLTPTPLTGFDRSNYTINLYIGDDLSVPPIASQPGVVNQANYTFIGLLTGTYTIQAIADATLGNCSVYSFAEIELVATDPVINTVSKVPNTNCSLRFANGSIEIDIDNGSDPSDYRINWFEGEDTSTPLSIGSTAGTNGEVATGLIEGSYTVEVINDNTECSTIRTFRIVDNPMVISIPSNELVVSPVTRCDINNGEATINNVYENGIVANIANYTFEWTDDSGNILANNTNTISGLAEGTYFVKATSTTTDCESSLIEFSIETDITEPTISLIFRNPERCVSPVASELRVNATAPSTTFSYTWYRGTNTSGAFIQTGPDLLGEPADFYTVEITDQTSNCVYTETYELVEEINAVNISSSATAVTNCDTDNGSVFATVTSSGNYSYTWRDVNGNIIGTTKEVEDLSVGEYTVEAIDNSDAFCTSTATVQVVNDEVTPQLSIVQVAPLSVCDLSLANGAARATVDGGFIGYTFEWFEGTSASGSIVYVGPEFSGLRDITYTVRVTDNITQCINVASITITADIPEVEAPTIEVISNDVHCQIDNGALRVDVGGNTGNYLFNWYRGNNANGTPFATGDRITELSAGEYTVVATDLRTGCVSPPVTAEIFENLVYPEIKIEIQGTNCNEDNGAASIYITGAVEIGRIEWYNSFGSLVATGPNIDEVSSGTYVVSVETANGCSVEEEFTIMSEINAFNGISRNGDGSNSYFKIDCIEQYPRNNVKIYNRAGTLVYEAIGYDNNNIKFDGVSNRGINMLGVDLPDGTYFYVIEKNDGSKIQNGYLEIVN</sequence>
<evidence type="ECO:0000313" key="2">
    <source>
        <dbReference type="Proteomes" id="UP000636010"/>
    </source>
</evidence>
<dbReference type="SUPFAM" id="SSF69318">
    <property type="entry name" value="Integrin alpha N-terminal domain"/>
    <property type="match status" value="2"/>
</dbReference>
<name>A0ABQ1MVA4_9BACT</name>
<evidence type="ECO:0000313" key="1">
    <source>
        <dbReference type="EMBL" id="GGC45319.1"/>
    </source>
</evidence>
<dbReference type="RefSeq" id="WP_188465693.1">
    <property type="nucleotide sequence ID" value="NZ_BAABHU010000011.1"/>
</dbReference>
<dbReference type="EMBL" id="BMEC01000011">
    <property type="protein sequence ID" value="GGC45319.1"/>
    <property type="molecule type" value="Genomic_DNA"/>
</dbReference>
<accession>A0ABQ1MVA4</accession>
<dbReference type="Proteomes" id="UP000636010">
    <property type="component" value="Unassembled WGS sequence"/>
</dbReference>
<reference evidence="2" key="1">
    <citation type="journal article" date="2019" name="Int. J. Syst. Evol. Microbiol.">
        <title>The Global Catalogue of Microorganisms (GCM) 10K type strain sequencing project: providing services to taxonomists for standard genome sequencing and annotation.</title>
        <authorList>
            <consortium name="The Broad Institute Genomics Platform"/>
            <consortium name="The Broad Institute Genome Sequencing Center for Infectious Disease"/>
            <person name="Wu L."/>
            <person name="Ma J."/>
        </authorList>
    </citation>
    <scope>NUCLEOTIDE SEQUENCE [LARGE SCALE GENOMIC DNA]</scope>
    <source>
        <strain evidence="2">CGMCC 1.10832</strain>
    </source>
</reference>
<comment type="caution">
    <text evidence="1">The sequence shown here is derived from an EMBL/GenBank/DDBJ whole genome shotgun (WGS) entry which is preliminary data.</text>
</comment>
<evidence type="ECO:0008006" key="3">
    <source>
        <dbReference type="Google" id="ProtNLM"/>
    </source>
</evidence>
<organism evidence="1 2">
    <name type="scientific">Marivirga lumbricoides</name>
    <dbReference type="NCBI Taxonomy" id="1046115"/>
    <lineage>
        <taxon>Bacteria</taxon>
        <taxon>Pseudomonadati</taxon>
        <taxon>Bacteroidota</taxon>
        <taxon>Cytophagia</taxon>
        <taxon>Cytophagales</taxon>
        <taxon>Marivirgaceae</taxon>
        <taxon>Marivirga</taxon>
    </lineage>
</organism>
<dbReference type="Pfam" id="PF13585">
    <property type="entry name" value="CHU_C"/>
    <property type="match status" value="1"/>
</dbReference>